<name>A0AAW2Y8D2_9LAMI</name>
<dbReference type="EMBL" id="JACGWN010000001">
    <property type="protein sequence ID" value="KAL0461954.1"/>
    <property type="molecule type" value="Genomic_DNA"/>
</dbReference>
<proteinExistence type="predicted"/>
<gene>
    <name evidence="2" type="ORF">Slati_0083000</name>
</gene>
<organism evidence="2">
    <name type="scientific">Sesamum latifolium</name>
    <dbReference type="NCBI Taxonomy" id="2727402"/>
    <lineage>
        <taxon>Eukaryota</taxon>
        <taxon>Viridiplantae</taxon>
        <taxon>Streptophyta</taxon>
        <taxon>Embryophyta</taxon>
        <taxon>Tracheophyta</taxon>
        <taxon>Spermatophyta</taxon>
        <taxon>Magnoliopsida</taxon>
        <taxon>eudicotyledons</taxon>
        <taxon>Gunneridae</taxon>
        <taxon>Pentapetalae</taxon>
        <taxon>asterids</taxon>
        <taxon>lamiids</taxon>
        <taxon>Lamiales</taxon>
        <taxon>Pedaliaceae</taxon>
        <taxon>Sesamum</taxon>
    </lineage>
</organism>
<evidence type="ECO:0000256" key="1">
    <source>
        <dbReference type="SAM" id="MobiDB-lite"/>
    </source>
</evidence>
<feature type="region of interest" description="Disordered" evidence="1">
    <location>
        <begin position="1"/>
        <end position="87"/>
    </location>
</feature>
<protein>
    <submittedName>
        <fullName evidence="2">Uncharacterized protein</fullName>
    </submittedName>
</protein>
<reference evidence="2" key="1">
    <citation type="submission" date="2020-06" db="EMBL/GenBank/DDBJ databases">
        <authorList>
            <person name="Li T."/>
            <person name="Hu X."/>
            <person name="Zhang T."/>
            <person name="Song X."/>
            <person name="Zhang H."/>
            <person name="Dai N."/>
            <person name="Sheng W."/>
            <person name="Hou X."/>
            <person name="Wei L."/>
        </authorList>
    </citation>
    <scope>NUCLEOTIDE SEQUENCE</scope>
    <source>
        <strain evidence="2">KEN1</strain>
        <tissue evidence="2">Leaf</tissue>
    </source>
</reference>
<dbReference type="AlphaFoldDB" id="A0AAW2Y8D2"/>
<comment type="caution">
    <text evidence="2">The sequence shown here is derived from an EMBL/GenBank/DDBJ whole genome shotgun (WGS) entry which is preliminary data.</text>
</comment>
<reference evidence="2" key="2">
    <citation type="journal article" date="2024" name="Plant">
        <title>Genomic evolution and insights into agronomic trait innovations of Sesamum species.</title>
        <authorList>
            <person name="Miao H."/>
            <person name="Wang L."/>
            <person name="Qu L."/>
            <person name="Liu H."/>
            <person name="Sun Y."/>
            <person name="Le M."/>
            <person name="Wang Q."/>
            <person name="Wei S."/>
            <person name="Zheng Y."/>
            <person name="Lin W."/>
            <person name="Duan Y."/>
            <person name="Cao H."/>
            <person name="Xiong S."/>
            <person name="Wang X."/>
            <person name="Wei L."/>
            <person name="Li C."/>
            <person name="Ma Q."/>
            <person name="Ju M."/>
            <person name="Zhao R."/>
            <person name="Li G."/>
            <person name="Mu C."/>
            <person name="Tian Q."/>
            <person name="Mei H."/>
            <person name="Zhang T."/>
            <person name="Gao T."/>
            <person name="Zhang H."/>
        </authorList>
    </citation>
    <scope>NUCLEOTIDE SEQUENCE</scope>
    <source>
        <strain evidence="2">KEN1</strain>
    </source>
</reference>
<evidence type="ECO:0000313" key="2">
    <source>
        <dbReference type="EMBL" id="KAL0461954.1"/>
    </source>
</evidence>
<feature type="compositionally biased region" description="Polar residues" evidence="1">
    <location>
        <begin position="30"/>
        <end position="39"/>
    </location>
</feature>
<feature type="compositionally biased region" description="Low complexity" evidence="1">
    <location>
        <begin position="71"/>
        <end position="87"/>
    </location>
</feature>
<sequence length="87" mass="9465">MDEGLPLEARTPCGRRTSPCSVHTRKYRTSPYSVHTRSTGVPLAAKTPCSSRLLEQKDSLLTKESSAIKTPPNSGISSNNPPKSKIR</sequence>
<accession>A0AAW2Y8D2</accession>